<comment type="caution">
    <text evidence="2">The sequence shown here is derived from an EMBL/GenBank/DDBJ whole genome shotgun (WGS) entry which is preliminary data.</text>
</comment>
<dbReference type="Proteomes" id="UP000034087">
    <property type="component" value="Unassembled WGS sequence"/>
</dbReference>
<proteinExistence type="predicted"/>
<dbReference type="EMBL" id="LCIR01000006">
    <property type="protein sequence ID" value="KKT59855.1"/>
    <property type="molecule type" value="Genomic_DNA"/>
</dbReference>
<feature type="coiled-coil region" evidence="1">
    <location>
        <begin position="46"/>
        <end position="73"/>
    </location>
</feature>
<keyword evidence="1" id="KW-0175">Coiled coil</keyword>
<gene>
    <name evidence="2" type="ORF">UW53_C0006G0002</name>
</gene>
<evidence type="ECO:0000313" key="3">
    <source>
        <dbReference type="Proteomes" id="UP000034087"/>
    </source>
</evidence>
<protein>
    <submittedName>
        <fullName evidence="2">Uncharacterized protein</fullName>
    </submittedName>
</protein>
<evidence type="ECO:0000256" key="1">
    <source>
        <dbReference type="SAM" id="Coils"/>
    </source>
</evidence>
<organism evidence="2 3">
    <name type="scientific">Candidatus Giovannonibacteria bacterium GW2011_GWA1_44_25</name>
    <dbReference type="NCBI Taxonomy" id="1618645"/>
    <lineage>
        <taxon>Bacteria</taxon>
        <taxon>Candidatus Giovannoniibacteriota</taxon>
    </lineage>
</organism>
<evidence type="ECO:0000313" key="2">
    <source>
        <dbReference type="EMBL" id="KKT59855.1"/>
    </source>
</evidence>
<dbReference type="AlphaFoldDB" id="A0A0G1IL16"/>
<name>A0A0G1IL16_9BACT</name>
<reference evidence="2 3" key="1">
    <citation type="journal article" date="2015" name="Nature">
        <title>rRNA introns, odd ribosomes, and small enigmatic genomes across a large radiation of phyla.</title>
        <authorList>
            <person name="Brown C.T."/>
            <person name="Hug L.A."/>
            <person name="Thomas B.C."/>
            <person name="Sharon I."/>
            <person name="Castelle C.J."/>
            <person name="Singh A."/>
            <person name="Wilkins M.J."/>
            <person name="Williams K.H."/>
            <person name="Banfield J.F."/>
        </authorList>
    </citation>
    <scope>NUCLEOTIDE SEQUENCE [LARGE SCALE GENOMIC DNA]</scope>
</reference>
<accession>A0A0G1IL16</accession>
<sequence>MAKKADKKTKLDELWEKVEAARERFDEAKMAKNLTYNLWQKDEDKLRAAGEKLNEALQELYDHEKKLSQKEEL</sequence>